<dbReference type="Gramene" id="QL04p020492:mrna">
    <property type="protein sequence ID" value="QL04p020492:mrna"/>
    <property type="gene ID" value="QL04p020492"/>
</dbReference>
<protein>
    <recommendedName>
        <fullName evidence="4">Retrotransposon Copia-like N-terminal domain-containing protein</fullName>
    </recommendedName>
</protein>
<reference evidence="2" key="2">
    <citation type="submission" date="2021-01" db="UniProtKB">
        <authorList>
            <consortium name="EnsemblPlants"/>
        </authorList>
    </citation>
    <scope>IDENTIFICATION</scope>
</reference>
<dbReference type="EnsemblPlants" id="QL04p020492:mrna">
    <property type="protein sequence ID" value="QL04p020492:mrna"/>
    <property type="gene ID" value="QL04p020492"/>
</dbReference>
<sequence length="261" mass="28527">MGSEPSMASSASSTSSASSSSTSTHSSVSTHGVNPSLLLLSNMASMMTVKLDYNNYLVWRHQIEVILEAYSIINFIEDNLEAPNPLLKDSSGNYTTEANSEYIQWRNCGQALFTFINSTLSPSILALTVEYDAFCSAIRSRSDVVTLEEMNTLLNAEEISIKKRMNFAYQGRHPPAKLASMDAHLGPPSSQNWLTDIGASNHITPDLAQLSLHQQPTTCETVAVGKNYLLLILGMDLPTGKVLYKRLSKDGVYPIPPFASD</sequence>
<evidence type="ECO:0000313" key="3">
    <source>
        <dbReference type="Proteomes" id="UP000594261"/>
    </source>
</evidence>
<proteinExistence type="predicted"/>
<dbReference type="AlphaFoldDB" id="A0A7N2LE23"/>
<feature type="region of interest" description="Disordered" evidence="1">
    <location>
        <begin position="1"/>
        <end position="31"/>
    </location>
</feature>
<dbReference type="OMA" id="IGASTHM"/>
<name>A0A7N2LE23_QUELO</name>
<dbReference type="Proteomes" id="UP000594261">
    <property type="component" value="Chromosome 4"/>
</dbReference>
<evidence type="ECO:0008006" key="4">
    <source>
        <dbReference type="Google" id="ProtNLM"/>
    </source>
</evidence>
<dbReference type="InParanoid" id="A0A7N2LE23"/>
<evidence type="ECO:0000313" key="2">
    <source>
        <dbReference type="EnsemblPlants" id="QL04p020492:mrna"/>
    </source>
</evidence>
<dbReference type="EMBL" id="LRBV02000004">
    <property type="status" value="NOT_ANNOTATED_CDS"/>
    <property type="molecule type" value="Genomic_DNA"/>
</dbReference>
<dbReference type="PANTHER" id="PTHR47481:SF31">
    <property type="entry name" value="OS01G0873500 PROTEIN"/>
    <property type="match status" value="1"/>
</dbReference>
<evidence type="ECO:0000256" key="1">
    <source>
        <dbReference type="SAM" id="MobiDB-lite"/>
    </source>
</evidence>
<dbReference type="PANTHER" id="PTHR47481">
    <property type="match status" value="1"/>
</dbReference>
<accession>A0A7N2LE23</accession>
<reference evidence="2 3" key="1">
    <citation type="journal article" date="2016" name="G3 (Bethesda)">
        <title>First Draft Assembly and Annotation of the Genome of a California Endemic Oak Quercus lobata Nee (Fagaceae).</title>
        <authorList>
            <person name="Sork V.L."/>
            <person name="Fitz-Gibbon S.T."/>
            <person name="Puiu D."/>
            <person name="Crepeau M."/>
            <person name="Gugger P.F."/>
            <person name="Sherman R."/>
            <person name="Stevens K."/>
            <person name="Langley C.H."/>
            <person name="Pellegrini M."/>
            <person name="Salzberg S.L."/>
        </authorList>
    </citation>
    <scope>NUCLEOTIDE SEQUENCE [LARGE SCALE GENOMIC DNA]</scope>
    <source>
        <strain evidence="2 3">cv. SW786</strain>
    </source>
</reference>
<keyword evidence="3" id="KW-1185">Reference proteome</keyword>
<organism evidence="2 3">
    <name type="scientific">Quercus lobata</name>
    <name type="common">Valley oak</name>
    <dbReference type="NCBI Taxonomy" id="97700"/>
    <lineage>
        <taxon>Eukaryota</taxon>
        <taxon>Viridiplantae</taxon>
        <taxon>Streptophyta</taxon>
        <taxon>Embryophyta</taxon>
        <taxon>Tracheophyta</taxon>
        <taxon>Spermatophyta</taxon>
        <taxon>Magnoliopsida</taxon>
        <taxon>eudicotyledons</taxon>
        <taxon>Gunneridae</taxon>
        <taxon>Pentapetalae</taxon>
        <taxon>rosids</taxon>
        <taxon>fabids</taxon>
        <taxon>Fagales</taxon>
        <taxon>Fagaceae</taxon>
        <taxon>Quercus</taxon>
    </lineage>
</organism>